<keyword evidence="6 7" id="KW-0472">Membrane</keyword>
<reference evidence="9" key="1">
    <citation type="submission" date="2022-09" db="EMBL/GenBank/DDBJ databases">
        <title>Genome analysis and characterization of larvicidal activity of Brevibacillus strains.</title>
        <authorList>
            <person name="Patrusheva E.V."/>
            <person name="Izotova A.O."/>
            <person name="Toshchakov S.V."/>
            <person name="Sineoky S.P."/>
        </authorList>
    </citation>
    <scope>NUCLEOTIDE SEQUENCE</scope>
    <source>
        <strain evidence="9">VKPM_B-13247</strain>
    </source>
</reference>
<dbReference type="InterPro" id="IPR036259">
    <property type="entry name" value="MFS_trans_sf"/>
</dbReference>
<feature type="transmembrane region" description="Helical" evidence="7">
    <location>
        <begin position="168"/>
        <end position="190"/>
    </location>
</feature>
<feature type="transmembrane region" description="Helical" evidence="7">
    <location>
        <begin position="315"/>
        <end position="338"/>
    </location>
</feature>
<sequence length="423" mass="46693">MVETIKQPHIFSHTFIRVILLSGIFLQIGTWVRNFAVLLYVMEITNNDPYVVSLISVAEFAPIFIFSFIGGTFADRWRPKRTMVWCDILSAISVFCVLGTLMFGSWKAIFFVTLFSAILSQFSQPSAMKLFKQHVPAEQMQAGMAMFQTLVAIFMILGPAIGTMVYQSFGITISIGVTGVAFLLSAAVLYQLPKDHQPEQNSNQTSLLQEMGDGLRYVWSKFVLRRLSICFIAVGLAVGLIQPLGIFVVVEQLGLPKENLQWLFTTTGVAMLLGGALVMTLSKKISPQKLLALGLLSSAFSVFGISFTQSFWVVLIFQFVNGLFFPCIQIGINTMILFSSEQKFVGRVNGVLSPLFSGMMVVTMSLAGVVKESVSLQASYQIAGLLFVTAVCVVIPLFKMQLQKQTDTRESLAEQEEIVGSQP</sequence>
<evidence type="ECO:0000256" key="5">
    <source>
        <dbReference type="ARBA" id="ARBA00022989"/>
    </source>
</evidence>
<feature type="transmembrane region" description="Helical" evidence="7">
    <location>
        <begin position="109"/>
        <end position="131"/>
    </location>
</feature>
<dbReference type="GO" id="GO:0022857">
    <property type="term" value="F:transmembrane transporter activity"/>
    <property type="evidence" value="ECO:0007669"/>
    <property type="project" value="InterPro"/>
</dbReference>
<dbReference type="Pfam" id="PF05977">
    <property type="entry name" value="MFS_3"/>
    <property type="match status" value="1"/>
</dbReference>
<feature type="transmembrane region" description="Helical" evidence="7">
    <location>
        <begin position="229"/>
        <end position="250"/>
    </location>
</feature>
<dbReference type="AlphaFoldDB" id="A0AAP3GB66"/>
<feature type="domain" description="Major facilitator superfamily (MFS) profile" evidence="8">
    <location>
        <begin position="15"/>
        <end position="407"/>
    </location>
</feature>
<evidence type="ECO:0000259" key="8">
    <source>
        <dbReference type="PROSITE" id="PS50850"/>
    </source>
</evidence>
<dbReference type="RefSeq" id="WP_258433672.1">
    <property type="nucleotide sequence ID" value="NZ_JANSGW010000014.1"/>
</dbReference>
<feature type="transmembrane region" description="Helical" evidence="7">
    <location>
        <begin position="290"/>
        <end position="309"/>
    </location>
</feature>
<evidence type="ECO:0000256" key="4">
    <source>
        <dbReference type="ARBA" id="ARBA00022692"/>
    </source>
</evidence>
<dbReference type="GO" id="GO:0005886">
    <property type="term" value="C:plasma membrane"/>
    <property type="evidence" value="ECO:0007669"/>
    <property type="project" value="UniProtKB-SubCell"/>
</dbReference>
<evidence type="ECO:0000256" key="1">
    <source>
        <dbReference type="ARBA" id="ARBA00004651"/>
    </source>
</evidence>
<feature type="transmembrane region" description="Helical" evidence="7">
    <location>
        <begin position="350"/>
        <end position="370"/>
    </location>
</feature>
<dbReference type="PROSITE" id="PS50850">
    <property type="entry name" value="MFS"/>
    <property type="match status" value="1"/>
</dbReference>
<comment type="subcellular location">
    <subcellularLocation>
        <location evidence="1">Cell membrane</location>
        <topology evidence="1">Multi-pass membrane protein</topology>
    </subcellularLocation>
</comment>
<evidence type="ECO:0000256" key="7">
    <source>
        <dbReference type="SAM" id="Phobius"/>
    </source>
</evidence>
<organism evidence="9 10">
    <name type="scientific">Brevibacillus laterosporus</name>
    <name type="common">Bacillus laterosporus</name>
    <dbReference type="NCBI Taxonomy" id="1465"/>
    <lineage>
        <taxon>Bacteria</taxon>
        <taxon>Bacillati</taxon>
        <taxon>Bacillota</taxon>
        <taxon>Bacilli</taxon>
        <taxon>Bacillales</taxon>
        <taxon>Paenibacillaceae</taxon>
        <taxon>Brevibacillus</taxon>
    </lineage>
</organism>
<feature type="transmembrane region" description="Helical" evidence="7">
    <location>
        <begin position="382"/>
        <end position="400"/>
    </location>
</feature>
<dbReference type="EMBL" id="JAPTNE010000014">
    <property type="protein sequence ID" value="MCZ0807677.1"/>
    <property type="molecule type" value="Genomic_DNA"/>
</dbReference>
<feature type="transmembrane region" description="Helical" evidence="7">
    <location>
        <begin position="12"/>
        <end position="30"/>
    </location>
</feature>
<dbReference type="SUPFAM" id="SSF103473">
    <property type="entry name" value="MFS general substrate transporter"/>
    <property type="match status" value="1"/>
</dbReference>
<keyword evidence="5 7" id="KW-1133">Transmembrane helix</keyword>
<feature type="transmembrane region" description="Helical" evidence="7">
    <location>
        <begin position="82"/>
        <end position="103"/>
    </location>
</feature>
<accession>A0AAP3GB66</accession>
<dbReference type="PANTHER" id="PTHR43266">
    <property type="entry name" value="MACROLIDE-EFFLUX PROTEIN"/>
    <property type="match status" value="1"/>
</dbReference>
<dbReference type="CDD" id="cd06173">
    <property type="entry name" value="MFS_MefA_like"/>
    <property type="match status" value="1"/>
</dbReference>
<dbReference type="PANTHER" id="PTHR43266:SF8">
    <property type="entry name" value="MACROLIDE-EFFLUX PROTEIN"/>
    <property type="match status" value="1"/>
</dbReference>
<name>A0AAP3GB66_BRELA</name>
<feature type="transmembrane region" description="Helical" evidence="7">
    <location>
        <begin position="50"/>
        <end position="70"/>
    </location>
</feature>
<gene>
    <name evidence="9" type="ORF">O0554_12205</name>
</gene>
<dbReference type="Proteomes" id="UP001077662">
    <property type="component" value="Unassembled WGS sequence"/>
</dbReference>
<feature type="transmembrane region" description="Helical" evidence="7">
    <location>
        <begin position="262"/>
        <end position="281"/>
    </location>
</feature>
<protein>
    <submittedName>
        <fullName evidence="9">MFS transporter</fullName>
    </submittedName>
</protein>
<feature type="transmembrane region" description="Helical" evidence="7">
    <location>
        <begin position="143"/>
        <end position="162"/>
    </location>
</feature>
<dbReference type="Gene3D" id="1.20.1250.20">
    <property type="entry name" value="MFS general substrate transporter like domains"/>
    <property type="match status" value="1"/>
</dbReference>
<keyword evidence="2" id="KW-0813">Transport</keyword>
<proteinExistence type="predicted"/>
<evidence type="ECO:0000256" key="2">
    <source>
        <dbReference type="ARBA" id="ARBA00022448"/>
    </source>
</evidence>
<evidence type="ECO:0000256" key="3">
    <source>
        <dbReference type="ARBA" id="ARBA00022475"/>
    </source>
</evidence>
<evidence type="ECO:0000313" key="9">
    <source>
        <dbReference type="EMBL" id="MCZ0807677.1"/>
    </source>
</evidence>
<keyword evidence="3" id="KW-1003">Cell membrane</keyword>
<evidence type="ECO:0000256" key="6">
    <source>
        <dbReference type="ARBA" id="ARBA00023136"/>
    </source>
</evidence>
<keyword evidence="4 7" id="KW-0812">Transmembrane</keyword>
<dbReference type="InterPro" id="IPR010290">
    <property type="entry name" value="TM_effector"/>
</dbReference>
<comment type="caution">
    <text evidence="9">The sequence shown here is derived from an EMBL/GenBank/DDBJ whole genome shotgun (WGS) entry which is preliminary data.</text>
</comment>
<evidence type="ECO:0000313" key="10">
    <source>
        <dbReference type="Proteomes" id="UP001077662"/>
    </source>
</evidence>
<dbReference type="InterPro" id="IPR020846">
    <property type="entry name" value="MFS_dom"/>
</dbReference>